<evidence type="ECO:0000313" key="8">
    <source>
        <dbReference type="EMBL" id="RWS19088.1"/>
    </source>
</evidence>
<dbReference type="Proteomes" id="UP000288716">
    <property type="component" value="Unassembled WGS sequence"/>
</dbReference>
<dbReference type="GO" id="GO:0042626">
    <property type="term" value="F:ATPase-coupled transmembrane transporter activity"/>
    <property type="evidence" value="ECO:0007669"/>
    <property type="project" value="TreeGrafter"/>
</dbReference>
<dbReference type="Gene3D" id="3.40.50.300">
    <property type="entry name" value="P-loop containing nucleotide triphosphate hydrolases"/>
    <property type="match status" value="1"/>
</dbReference>
<reference evidence="8 9" key="1">
    <citation type="journal article" date="2018" name="Gigascience">
        <title>Genomes of trombidid mites reveal novel predicted allergens and laterally-transferred genes associated with secondary metabolism.</title>
        <authorList>
            <person name="Dong X."/>
            <person name="Chaisiri K."/>
            <person name="Xia D."/>
            <person name="Armstrong S.D."/>
            <person name="Fang Y."/>
            <person name="Donnelly M.J."/>
            <person name="Kadowaki T."/>
            <person name="McGarry J.W."/>
            <person name="Darby A.C."/>
            <person name="Makepeace B.L."/>
        </authorList>
    </citation>
    <scope>NUCLEOTIDE SEQUENCE [LARGE SCALE GENOMIC DNA]</scope>
    <source>
        <strain evidence="8">UoL-UT</strain>
    </source>
</reference>
<dbReference type="InterPro" id="IPR003439">
    <property type="entry name" value="ABC_transporter-like_ATP-bd"/>
</dbReference>
<feature type="non-terminal residue" evidence="8">
    <location>
        <position position="262"/>
    </location>
</feature>
<evidence type="ECO:0000256" key="2">
    <source>
        <dbReference type="ARBA" id="ARBA00005814"/>
    </source>
</evidence>
<keyword evidence="3" id="KW-0813">Transport</keyword>
<keyword evidence="9" id="KW-1185">Reference proteome</keyword>
<dbReference type="EMBL" id="NCKV01030354">
    <property type="protein sequence ID" value="RWS19088.1"/>
    <property type="molecule type" value="Genomic_DNA"/>
</dbReference>
<dbReference type="InterPro" id="IPR017871">
    <property type="entry name" value="ABC_transporter-like_CS"/>
</dbReference>
<dbReference type="OrthoDB" id="10042850at2759"/>
<dbReference type="AlphaFoldDB" id="A0A443RVD2"/>
<proteinExistence type="inferred from homology"/>
<dbReference type="STRING" id="299467.A0A443RVD2"/>
<evidence type="ECO:0000256" key="1">
    <source>
        <dbReference type="ARBA" id="ARBA00004141"/>
    </source>
</evidence>
<accession>A0A443RVD2</accession>
<dbReference type="GO" id="GO:0016020">
    <property type="term" value="C:membrane"/>
    <property type="evidence" value="ECO:0007669"/>
    <property type="project" value="UniProtKB-SubCell"/>
</dbReference>
<feature type="domain" description="ABC transporter" evidence="7">
    <location>
        <begin position="52"/>
        <end position="261"/>
    </location>
</feature>
<dbReference type="GO" id="GO:0016887">
    <property type="term" value="F:ATP hydrolysis activity"/>
    <property type="evidence" value="ECO:0007669"/>
    <property type="project" value="InterPro"/>
</dbReference>
<organism evidence="8 9">
    <name type="scientific">Leptotrombidium deliense</name>
    <dbReference type="NCBI Taxonomy" id="299467"/>
    <lineage>
        <taxon>Eukaryota</taxon>
        <taxon>Metazoa</taxon>
        <taxon>Ecdysozoa</taxon>
        <taxon>Arthropoda</taxon>
        <taxon>Chelicerata</taxon>
        <taxon>Arachnida</taxon>
        <taxon>Acari</taxon>
        <taxon>Acariformes</taxon>
        <taxon>Trombidiformes</taxon>
        <taxon>Prostigmata</taxon>
        <taxon>Anystina</taxon>
        <taxon>Parasitengona</taxon>
        <taxon>Trombiculoidea</taxon>
        <taxon>Trombiculidae</taxon>
        <taxon>Leptotrombidium</taxon>
    </lineage>
</organism>
<evidence type="ECO:0000259" key="7">
    <source>
        <dbReference type="PROSITE" id="PS50893"/>
    </source>
</evidence>
<dbReference type="Pfam" id="PF00005">
    <property type="entry name" value="ABC_tran"/>
    <property type="match status" value="1"/>
</dbReference>
<dbReference type="VEuPathDB" id="VectorBase:LDEU012952"/>
<dbReference type="PANTHER" id="PTHR48041">
    <property type="entry name" value="ABC TRANSPORTER G FAMILY MEMBER 28"/>
    <property type="match status" value="1"/>
</dbReference>
<dbReference type="PANTHER" id="PTHR48041:SF139">
    <property type="entry name" value="PROTEIN SCARLET"/>
    <property type="match status" value="1"/>
</dbReference>
<evidence type="ECO:0000256" key="6">
    <source>
        <dbReference type="ARBA" id="ARBA00023136"/>
    </source>
</evidence>
<keyword evidence="4" id="KW-0812">Transmembrane</keyword>
<name>A0A443RVD2_9ACAR</name>
<gene>
    <name evidence="8" type="ORF">B4U80_10192</name>
</gene>
<evidence type="ECO:0000256" key="4">
    <source>
        <dbReference type="ARBA" id="ARBA00022692"/>
    </source>
</evidence>
<keyword evidence="5" id="KW-1133">Transmembrane helix</keyword>
<comment type="caution">
    <text evidence="8">The sequence shown here is derived from an EMBL/GenBank/DDBJ whole genome shotgun (WGS) entry which is preliminary data.</text>
</comment>
<dbReference type="SUPFAM" id="SSF52540">
    <property type="entry name" value="P-loop containing nucleoside triphosphate hydrolases"/>
    <property type="match status" value="1"/>
</dbReference>
<protein>
    <submittedName>
        <fullName evidence="8">ABC transporter sub-family G-like protein 18</fullName>
    </submittedName>
</protein>
<evidence type="ECO:0000313" key="9">
    <source>
        <dbReference type="Proteomes" id="UP000288716"/>
    </source>
</evidence>
<dbReference type="PROSITE" id="PS50893">
    <property type="entry name" value="ABC_TRANSPORTER_2"/>
    <property type="match status" value="1"/>
</dbReference>
<comment type="subcellular location">
    <subcellularLocation>
        <location evidence="1">Membrane</location>
        <topology evidence="1">Multi-pass membrane protein</topology>
    </subcellularLocation>
</comment>
<evidence type="ECO:0000256" key="5">
    <source>
        <dbReference type="ARBA" id="ARBA00022989"/>
    </source>
</evidence>
<dbReference type="PROSITE" id="PS00211">
    <property type="entry name" value="ABC_TRANSPORTER_1"/>
    <property type="match status" value="1"/>
</dbReference>
<sequence length="262" mass="29132">MEESLSNSDNSLKEVKILSTSNEERKVSSSSCEIPQRNRLMSITAAKIRITLSWKNLSYTVSEFNCISKLKHKKFIGRKQRTILHPQTGHLSNGCLMAVIGKSGSGKSTLIESLTGRRSKGLKGNISINVDSDFAFFVDEKRVKISFIPQHDVLLLTLTTYESLLFASKLKNRSFTSEQHLRIVDELLDDLDLDSCKENRVSNCSGGQKKRLSVAMELVNKPTVLILDEPTSGLDSASALQCIQVLRQLTKSRSNPLAIMVS</sequence>
<dbReference type="GO" id="GO:0005524">
    <property type="term" value="F:ATP binding"/>
    <property type="evidence" value="ECO:0007669"/>
    <property type="project" value="InterPro"/>
</dbReference>
<dbReference type="InterPro" id="IPR027417">
    <property type="entry name" value="P-loop_NTPase"/>
</dbReference>
<keyword evidence="6" id="KW-0472">Membrane</keyword>
<evidence type="ECO:0000256" key="3">
    <source>
        <dbReference type="ARBA" id="ARBA00022448"/>
    </source>
</evidence>
<comment type="similarity">
    <text evidence="2">Belongs to the ABC transporter superfamily. ABCG family. Eye pigment precursor importer (TC 3.A.1.204) subfamily.</text>
</comment>
<dbReference type="InterPro" id="IPR050352">
    <property type="entry name" value="ABCG_transporters"/>
</dbReference>